<gene>
    <name evidence="8" type="primary">CCDC96</name>
</gene>
<dbReference type="KEGG" id="ppad:109269714"/>
<evidence type="ECO:0000259" key="6">
    <source>
        <dbReference type="Pfam" id="PF13870"/>
    </source>
</evidence>
<feature type="compositionally biased region" description="Low complexity" evidence="5">
    <location>
        <begin position="80"/>
        <end position="89"/>
    </location>
</feature>
<evidence type="ECO:0000256" key="4">
    <source>
        <dbReference type="SAM" id="Coils"/>
    </source>
</evidence>
<evidence type="ECO:0000256" key="2">
    <source>
        <dbReference type="ARBA" id="ARBA00023054"/>
    </source>
</evidence>
<accession>A0A9V1FUA9</accession>
<dbReference type="GO" id="GO:0036064">
    <property type="term" value="C:ciliary basal body"/>
    <property type="evidence" value="ECO:0007669"/>
    <property type="project" value="TreeGrafter"/>
</dbReference>
<evidence type="ECO:0000256" key="1">
    <source>
        <dbReference type="ARBA" id="ARBA00004138"/>
    </source>
</evidence>
<keyword evidence="3" id="KW-0966">Cell projection</keyword>
<dbReference type="InterPro" id="IPR025254">
    <property type="entry name" value="CCDC113/CCDC96_CC"/>
</dbReference>
<dbReference type="Proteomes" id="UP001165780">
    <property type="component" value="Unplaced"/>
</dbReference>
<feature type="compositionally biased region" description="Acidic residues" evidence="5">
    <location>
        <begin position="231"/>
        <end position="245"/>
    </location>
</feature>
<dbReference type="RefSeq" id="XP_019309320.2">
    <property type="nucleotide sequence ID" value="XM_019453775.2"/>
</dbReference>
<dbReference type="AlphaFoldDB" id="A0A9V1FUA9"/>
<dbReference type="Pfam" id="PF13870">
    <property type="entry name" value="CCDC113_CCDC96_CC"/>
    <property type="match status" value="1"/>
</dbReference>
<feature type="compositionally biased region" description="Low complexity" evidence="5">
    <location>
        <begin position="50"/>
        <end position="63"/>
    </location>
</feature>
<comment type="subcellular location">
    <subcellularLocation>
        <location evidence="1">Cell projection</location>
        <location evidence="1">Cilium</location>
    </subcellularLocation>
</comment>
<evidence type="ECO:0000256" key="5">
    <source>
        <dbReference type="SAM" id="MobiDB-lite"/>
    </source>
</evidence>
<feature type="compositionally biased region" description="Acidic residues" evidence="5">
    <location>
        <begin position="128"/>
        <end position="160"/>
    </location>
</feature>
<dbReference type="GO" id="GO:0005930">
    <property type="term" value="C:axoneme"/>
    <property type="evidence" value="ECO:0007669"/>
    <property type="project" value="TreeGrafter"/>
</dbReference>
<sequence>MDGLSEHPGDPEAEDGDVASLSSKLSGVKAISGLQSPAEPPEPEPEPESQPEQGTVEASAGGAAEDEPAEPAEPAEPREGPAATEAGGEAEPGEPERPAELAPEPGPEPPEPAEAGPEETAQPGPEDGLAEPEEQAEAETEEEGDREVDEEEEEEEEEDKEREKVAAAAVQRRRKEAPSQVSLPLSSAGREEAVSAREAEGEEREGAESEEMEELGLLRSPWRSQVKLKDEEEESLDDEDGEWTEEVQRLQEQQLRAELLQQYQSLVAERGHYQRYNIYLQHKISEALRKKKGPDAAPVPDKGPEPEPPGKEQAYLRYLAMLEELRKQRADDLDWYHQELEQLKREGTEELARVEREWRAFQALKKQVMVQAMGGSWTRGGRQAALRQVEQIQALEDKKEKEMSALRLENVQLKQSLVHFETRMRAQEDLTEGLLLIDFEQLKIENQTLNEKVEERNEELLKLRNKVTHNVQIVTHVKEKLHFVDLQNACKKSQLLETEAQVALRRDILTKTKKARDGLRIDNIKLNQKCGLLGKEPLLCDLEDKVDKAKLLRQRLESLKRHHARLVMSCRGVKQKMREAKAFLPS</sequence>
<dbReference type="GO" id="GO:0060271">
    <property type="term" value="P:cilium assembly"/>
    <property type="evidence" value="ECO:0007669"/>
    <property type="project" value="TreeGrafter"/>
</dbReference>
<dbReference type="PANTHER" id="PTHR15654:SF1">
    <property type="entry name" value="COILED-COIL DOMAIN-CONTAINING PROTEIN 96"/>
    <property type="match status" value="1"/>
</dbReference>
<evidence type="ECO:0000313" key="8">
    <source>
        <dbReference type="RefSeq" id="XP_019309320.2"/>
    </source>
</evidence>
<evidence type="ECO:0000256" key="3">
    <source>
        <dbReference type="ARBA" id="ARBA00023273"/>
    </source>
</evidence>
<organism evidence="7 8">
    <name type="scientific">Panthera pardus</name>
    <name type="common">Leopard</name>
    <name type="synonym">Felis pardus</name>
    <dbReference type="NCBI Taxonomy" id="9691"/>
    <lineage>
        <taxon>Eukaryota</taxon>
        <taxon>Metazoa</taxon>
        <taxon>Chordata</taxon>
        <taxon>Craniata</taxon>
        <taxon>Vertebrata</taxon>
        <taxon>Euteleostomi</taxon>
        <taxon>Mammalia</taxon>
        <taxon>Eutheria</taxon>
        <taxon>Laurasiatheria</taxon>
        <taxon>Carnivora</taxon>
        <taxon>Feliformia</taxon>
        <taxon>Felidae</taxon>
        <taxon>Pantherinae</taxon>
        <taxon>Panthera</taxon>
    </lineage>
</organism>
<feature type="region of interest" description="Disordered" evidence="5">
    <location>
        <begin position="289"/>
        <end position="311"/>
    </location>
</feature>
<feature type="domain" description="CCDC113/CCDC96 coiled-coil" evidence="6">
    <location>
        <begin position="397"/>
        <end position="571"/>
    </location>
</feature>
<dbReference type="GeneID" id="109269714"/>
<evidence type="ECO:0000313" key="7">
    <source>
        <dbReference type="Proteomes" id="UP001165780"/>
    </source>
</evidence>
<reference evidence="8" key="1">
    <citation type="submission" date="2025-08" db="UniProtKB">
        <authorList>
            <consortium name="RefSeq"/>
        </authorList>
    </citation>
    <scope>IDENTIFICATION</scope>
    <source>
        <tissue evidence="8">Whole blood</tissue>
    </source>
</reference>
<feature type="compositionally biased region" description="Low complexity" evidence="5">
    <location>
        <begin position="113"/>
        <end position="126"/>
    </location>
</feature>
<proteinExistence type="predicted"/>
<protein>
    <submittedName>
        <fullName evidence="8">Coiled-coil domain-containing protein 96</fullName>
    </submittedName>
</protein>
<feature type="region of interest" description="Disordered" evidence="5">
    <location>
        <begin position="1"/>
        <end position="245"/>
    </location>
</feature>
<name>A0A9V1FUA9_PANPR</name>
<feature type="coiled-coil region" evidence="4">
    <location>
        <begin position="382"/>
        <end position="470"/>
    </location>
</feature>
<dbReference type="CTD" id="257236"/>
<feature type="compositionally biased region" description="Basic and acidic residues" evidence="5">
    <location>
        <begin position="189"/>
        <end position="207"/>
    </location>
</feature>
<keyword evidence="7" id="KW-1185">Reference proteome</keyword>
<dbReference type="PANTHER" id="PTHR15654">
    <property type="entry name" value="COILED-COIL DOMAIN-CONTAINING PROTEIN 113-RELATED"/>
    <property type="match status" value="1"/>
</dbReference>
<dbReference type="InterPro" id="IPR051885">
    <property type="entry name" value="CC_CF"/>
</dbReference>
<keyword evidence="2 4" id="KW-0175">Coiled coil</keyword>
<feature type="compositionally biased region" description="Basic and acidic residues" evidence="5">
    <location>
        <begin position="1"/>
        <end position="10"/>
    </location>
</feature>